<dbReference type="GO" id="GO:0031267">
    <property type="term" value="F:small GTPase binding"/>
    <property type="evidence" value="ECO:0007669"/>
    <property type="project" value="TreeGrafter"/>
</dbReference>
<evidence type="ECO:0000313" key="4">
    <source>
        <dbReference type="Proteomes" id="UP000728032"/>
    </source>
</evidence>
<protein>
    <recommendedName>
        <fullName evidence="2">Rab-GAP TBC domain-containing protein</fullName>
    </recommendedName>
</protein>
<feature type="coiled-coil region" evidence="1">
    <location>
        <begin position="313"/>
        <end position="340"/>
    </location>
</feature>
<dbReference type="Gene3D" id="1.10.8.270">
    <property type="entry name" value="putative rabgap domain of human tbc1 domain family member 14 like domains"/>
    <property type="match status" value="1"/>
</dbReference>
<dbReference type="Pfam" id="PF00566">
    <property type="entry name" value="RabGAP-TBC"/>
    <property type="match status" value="1"/>
</dbReference>
<dbReference type="PROSITE" id="PS50086">
    <property type="entry name" value="TBC_RABGAP"/>
    <property type="match status" value="1"/>
</dbReference>
<dbReference type="InterPro" id="IPR035969">
    <property type="entry name" value="Rab-GAP_TBC_sf"/>
</dbReference>
<feature type="domain" description="Rab-GAP TBC" evidence="2">
    <location>
        <begin position="371"/>
        <end position="577"/>
    </location>
</feature>
<dbReference type="GO" id="GO:0005096">
    <property type="term" value="F:GTPase activator activity"/>
    <property type="evidence" value="ECO:0007669"/>
    <property type="project" value="TreeGrafter"/>
</dbReference>
<dbReference type="OrthoDB" id="294251at2759"/>
<reference evidence="3" key="1">
    <citation type="submission" date="2020-11" db="EMBL/GenBank/DDBJ databases">
        <authorList>
            <person name="Tran Van P."/>
        </authorList>
    </citation>
    <scope>NUCLEOTIDE SEQUENCE</scope>
</reference>
<dbReference type="PANTHER" id="PTHR47219:SF15">
    <property type="entry name" value="TBC1 DOMAIN FAMILY MEMBER 12 ISOFORM X1"/>
    <property type="match status" value="1"/>
</dbReference>
<sequence length="652" mass="74186">MCDCIHLDPVNGSNANEYNEKALNVSQIKDKSVVVSDKEPKCKGIVVSIESIDGPTIDAVLDKVPLVYDPITKQLLLQKGFANNNGVNGYKNGVNLQNGFKRLNGFLNLNHENSSHESNDKTLSCDEYSSRKCENNISVDNSLDDKLKALNSRNSYSVVDCKQSPNDVFERRTESHSCVDNKLSVFHSNKDHTLEATDGEYNGNNLHENNGSDDSISNVDSSVLSLNLDTESNCESVSDSKPKKLFTLSLQSLLNKVKRNNTSNVNNSNSFGTNGVNISSTTALILETRPPHLPAKHPEEDKKHKQEFEEMIRQTRKKELKDMKAKKRMAERQRKQEEQVIEAIKVWNTDLLPNWHKNKNSKKTRDLWWSGIPSHVRQRVWTLAITNDLNITEDMYSHCVSRSKENVWSKQSHHKCVVDDDECCNESAADLIKLDVSRTFPQLGLFQESGPYHEVLSELLGAYVTYRPDIGYAQGMSFLAAMLLLNMESESAFVCLANLLNRELLVSFFRVNQPVMNAYYKTFEEFFAENLPKLYKHFNEQKLSPDLYLVDYIYTLFSRSLPLDIASRIWDLFLRDGEEFIFRAALGILSMYYEVLLNLDFIYLAQFLTKLPEDMDSDKLFSYISGIHMTSGAEKTSFSSVLSTKLLESNNL</sequence>
<dbReference type="PANTHER" id="PTHR47219">
    <property type="entry name" value="RAB GTPASE-ACTIVATING PROTEIN 1-LIKE"/>
    <property type="match status" value="1"/>
</dbReference>
<keyword evidence="1" id="KW-0175">Coiled coil</keyword>
<dbReference type="Proteomes" id="UP000728032">
    <property type="component" value="Unassembled WGS sequence"/>
</dbReference>
<dbReference type="GO" id="GO:0005773">
    <property type="term" value="C:vacuole"/>
    <property type="evidence" value="ECO:0007669"/>
    <property type="project" value="UniProtKB-ARBA"/>
</dbReference>
<dbReference type="EMBL" id="OC916726">
    <property type="protein sequence ID" value="CAD7645075.1"/>
    <property type="molecule type" value="Genomic_DNA"/>
</dbReference>
<dbReference type="EMBL" id="CAJPVJ010001901">
    <property type="protein sequence ID" value="CAG2165478.1"/>
    <property type="molecule type" value="Genomic_DNA"/>
</dbReference>
<proteinExistence type="predicted"/>
<dbReference type="FunFam" id="1.10.8.270:FF:000008">
    <property type="entry name" value="Putative TBC1 domain family member 14"/>
    <property type="match status" value="1"/>
</dbReference>
<dbReference type="InterPro" id="IPR000195">
    <property type="entry name" value="Rab-GAP-TBC_dom"/>
</dbReference>
<evidence type="ECO:0000259" key="2">
    <source>
        <dbReference type="PROSITE" id="PS50086"/>
    </source>
</evidence>
<dbReference type="SMART" id="SM00164">
    <property type="entry name" value="TBC"/>
    <property type="match status" value="1"/>
</dbReference>
<dbReference type="Gene3D" id="1.10.10.750">
    <property type="entry name" value="Ypt/Rab-GAP domain of gyp1p, domain 1"/>
    <property type="match status" value="1"/>
</dbReference>
<dbReference type="InterPro" id="IPR050302">
    <property type="entry name" value="Rab_GAP_TBC_domain"/>
</dbReference>
<organism evidence="3">
    <name type="scientific">Oppiella nova</name>
    <dbReference type="NCBI Taxonomy" id="334625"/>
    <lineage>
        <taxon>Eukaryota</taxon>
        <taxon>Metazoa</taxon>
        <taxon>Ecdysozoa</taxon>
        <taxon>Arthropoda</taxon>
        <taxon>Chelicerata</taxon>
        <taxon>Arachnida</taxon>
        <taxon>Acari</taxon>
        <taxon>Acariformes</taxon>
        <taxon>Sarcoptiformes</taxon>
        <taxon>Oribatida</taxon>
        <taxon>Brachypylina</taxon>
        <taxon>Oppioidea</taxon>
        <taxon>Oppiidae</taxon>
        <taxon>Oppiella</taxon>
    </lineage>
</organism>
<name>A0A7R9LQ16_9ACAR</name>
<dbReference type="FunFam" id="1.10.472.80:FF:000006">
    <property type="entry name" value="TBC1 domain family member 14"/>
    <property type="match status" value="1"/>
</dbReference>
<evidence type="ECO:0000313" key="3">
    <source>
        <dbReference type="EMBL" id="CAD7645075.1"/>
    </source>
</evidence>
<dbReference type="Gene3D" id="1.10.472.80">
    <property type="entry name" value="Ypt/Rab-GAP domain of gyp1p, domain 3"/>
    <property type="match status" value="1"/>
</dbReference>
<accession>A0A7R9LQ16</accession>
<dbReference type="AlphaFoldDB" id="A0A7R9LQ16"/>
<dbReference type="SUPFAM" id="SSF47923">
    <property type="entry name" value="Ypt/Rab-GAP domain of gyp1p"/>
    <property type="match status" value="2"/>
</dbReference>
<dbReference type="GO" id="GO:0016192">
    <property type="term" value="P:vesicle-mediated transport"/>
    <property type="evidence" value="ECO:0007669"/>
    <property type="project" value="UniProtKB-ARBA"/>
</dbReference>
<gene>
    <name evidence="3" type="ORF">ONB1V03_LOCUS5020</name>
</gene>
<keyword evidence="4" id="KW-1185">Reference proteome</keyword>
<dbReference type="GO" id="GO:0031410">
    <property type="term" value="C:cytoplasmic vesicle"/>
    <property type="evidence" value="ECO:0007669"/>
    <property type="project" value="UniProtKB-ARBA"/>
</dbReference>
<evidence type="ECO:0000256" key="1">
    <source>
        <dbReference type="SAM" id="Coils"/>
    </source>
</evidence>